<evidence type="ECO:0008006" key="3">
    <source>
        <dbReference type="Google" id="ProtNLM"/>
    </source>
</evidence>
<gene>
    <name evidence="1" type="ORF">NTH_02287</name>
</gene>
<dbReference type="RefSeq" id="WP_338530102.1">
    <property type="nucleotide sequence ID" value="NZ_CP030941.1"/>
</dbReference>
<evidence type="ECO:0000313" key="1">
    <source>
        <dbReference type="EMBL" id="UUP17811.1"/>
    </source>
</evidence>
<keyword evidence="2" id="KW-1185">Reference proteome</keyword>
<accession>A0ABY5MKZ1</accession>
<proteinExistence type="predicted"/>
<reference evidence="1 2" key="1">
    <citation type="submission" date="2018-07" db="EMBL/GenBank/DDBJ databases">
        <title>Genome sequence of Nitratireductor thuwali#1536.</title>
        <authorList>
            <person name="Michoud G."/>
            <person name="Merlino G."/>
            <person name="Sefrji F.O."/>
            <person name="Daffonchio D."/>
        </authorList>
    </citation>
    <scope>NUCLEOTIDE SEQUENCE [LARGE SCALE GENOMIC DNA]</scope>
    <source>
        <strain evidence="2">Nit1536</strain>
    </source>
</reference>
<protein>
    <recommendedName>
        <fullName evidence="3">Glyoxalase</fullName>
    </recommendedName>
</protein>
<evidence type="ECO:0000313" key="2">
    <source>
        <dbReference type="Proteomes" id="UP001342418"/>
    </source>
</evidence>
<name>A0ABY5MKZ1_9HYPH</name>
<dbReference type="EMBL" id="CP030941">
    <property type="protein sequence ID" value="UUP17811.1"/>
    <property type="molecule type" value="Genomic_DNA"/>
</dbReference>
<dbReference type="Proteomes" id="UP001342418">
    <property type="component" value="Chromosome"/>
</dbReference>
<organism evidence="1 2">
    <name type="scientific">Nitratireductor thuwali</name>
    <dbReference type="NCBI Taxonomy" id="2267699"/>
    <lineage>
        <taxon>Bacteria</taxon>
        <taxon>Pseudomonadati</taxon>
        <taxon>Pseudomonadota</taxon>
        <taxon>Alphaproteobacteria</taxon>
        <taxon>Hyphomicrobiales</taxon>
        <taxon>Phyllobacteriaceae</taxon>
        <taxon>Nitratireductor</taxon>
    </lineage>
</organism>
<dbReference type="Gene3D" id="3.10.180.10">
    <property type="entry name" value="2,3-Dihydroxybiphenyl 1,2-Dioxygenase, domain 1"/>
    <property type="match status" value="1"/>
</dbReference>
<dbReference type="SUPFAM" id="SSF54593">
    <property type="entry name" value="Glyoxalase/Bleomycin resistance protein/Dihydroxybiphenyl dioxygenase"/>
    <property type="match status" value="1"/>
</dbReference>
<sequence>MTFGNETTIPTLPCTDPEATIEFYSALGFELTYRMNRPYLYLAFKWQQIELHFGAAPSGLDIGEEMSGGCLIMVDKVRPYHEHFTAAMRERYGRVLAKGRPRMTRYKDGQTRFSLIDPNGNTIIVIERTEPELDHGAAKHLDSIERALENARIFREFKTDYPAAAKVLDAALGKFSTDANNRDRARLLAARAELAILMDDAEIAQNAATEIAALDLNALEQEGLETELAAAEQVRLWLEKRS</sequence>
<dbReference type="InterPro" id="IPR029068">
    <property type="entry name" value="Glyas_Bleomycin-R_OHBP_Dase"/>
</dbReference>